<gene>
    <name evidence="11" type="ORF">Q9312_08040</name>
</gene>
<evidence type="ECO:0000259" key="10">
    <source>
        <dbReference type="Pfam" id="PF09976"/>
    </source>
</evidence>
<dbReference type="GO" id="GO:0044877">
    <property type="term" value="F:protein-containing complex binding"/>
    <property type="evidence" value="ECO:0007669"/>
    <property type="project" value="InterPro"/>
</dbReference>
<dbReference type="AlphaFoldDB" id="A0AA51RWG8"/>
<sequence length="231" mass="25310">MEYNTEEQQLKAIKEWWNENGTSIIVGVVIAVGGFFGYNWYKEQQMVTKQEASTAYEAFTDIDFKAKKDDFIAAGESIKSQYPGTGYSTLAALHIAKQLAESGDLEGAQKQLEWAESNTKGTEVQPLMSIRLARVLLARGEIDTAFAKVNAIQTSAYNGLKQRLLGDIYLQKGDKVAAKAAYELAKEATESYTAKTELDMLINDLSVADSQTSAPQATPEAETKNADKQGS</sequence>
<dbReference type="Pfam" id="PF09976">
    <property type="entry name" value="TPR_21"/>
    <property type="match status" value="1"/>
</dbReference>
<evidence type="ECO:0000256" key="8">
    <source>
        <dbReference type="SAM" id="MobiDB-lite"/>
    </source>
</evidence>
<keyword evidence="6 9" id="KW-0472">Membrane</keyword>
<dbReference type="PANTHER" id="PTHR38035">
    <property type="entry name" value="UPF0070 PROTEIN YFGM"/>
    <property type="match status" value="1"/>
</dbReference>
<comment type="subcellular location">
    <subcellularLocation>
        <location evidence="2">Cell membrane</location>
    </subcellularLocation>
    <subcellularLocation>
        <location evidence="1">Membrane</location>
        <topology evidence="1">Single-pass membrane protein</topology>
    </subcellularLocation>
</comment>
<dbReference type="EMBL" id="CP133548">
    <property type="protein sequence ID" value="WMS88857.1"/>
    <property type="molecule type" value="Genomic_DNA"/>
</dbReference>
<evidence type="ECO:0000256" key="5">
    <source>
        <dbReference type="ARBA" id="ARBA00022989"/>
    </source>
</evidence>
<proteinExistence type="predicted"/>
<evidence type="ECO:0000256" key="3">
    <source>
        <dbReference type="ARBA" id="ARBA00022475"/>
    </source>
</evidence>
<feature type="compositionally biased region" description="Basic and acidic residues" evidence="8">
    <location>
        <begin position="221"/>
        <end position="231"/>
    </location>
</feature>
<dbReference type="PIRSF" id="PIRSF006170">
    <property type="entry name" value="YfgM"/>
    <property type="match status" value="1"/>
</dbReference>
<dbReference type="InterPro" id="IPR026039">
    <property type="entry name" value="YfgM"/>
</dbReference>
<name>A0AA51RWG8_9GAMM</name>
<evidence type="ECO:0000256" key="6">
    <source>
        <dbReference type="ARBA" id="ARBA00023136"/>
    </source>
</evidence>
<keyword evidence="12" id="KW-1185">Reference proteome</keyword>
<dbReference type="RefSeq" id="WP_309204077.1">
    <property type="nucleotide sequence ID" value="NZ_CP133548.1"/>
</dbReference>
<feature type="transmembrane region" description="Helical" evidence="9">
    <location>
        <begin position="20"/>
        <end position="41"/>
    </location>
</feature>
<evidence type="ECO:0000256" key="1">
    <source>
        <dbReference type="ARBA" id="ARBA00004167"/>
    </source>
</evidence>
<keyword evidence="4 9" id="KW-0812">Transmembrane</keyword>
<dbReference type="PANTHER" id="PTHR38035:SF1">
    <property type="entry name" value="ANCILLARY SECYEG TRANSLOCON SUBUNIT"/>
    <property type="match status" value="1"/>
</dbReference>
<organism evidence="11 12">
    <name type="scientific">Pleionea litopenaei</name>
    <dbReference type="NCBI Taxonomy" id="3070815"/>
    <lineage>
        <taxon>Bacteria</taxon>
        <taxon>Pseudomonadati</taxon>
        <taxon>Pseudomonadota</taxon>
        <taxon>Gammaproteobacteria</taxon>
        <taxon>Oceanospirillales</taxon>
        <taxon>Pleioneaceae</taxon>
        <taxon>Pleionea</taxon>
    </lineage>
</organism>
<dbReference type="KEGG" id="plei:Q9312_08040"/>
<evidence type="ECO:0000313" key="11">
    <source>
        <dbReference type="EMBL" id="WMS88857.1"/>
    </source>
</evidence>
<feature type="region of interest" description="Disordered" evidence="8">
    <location>
        <begin position="209"/>
        <end position="231"/>
    </location>
</feature>
<keyword evidence="5 9" id="KW-1133">Transmembrane helix</keyword>
<dbReference type="Proteomes" id="UP001239782">
    <property type="component" value="Chromosome"/>
</dbReference>
<keyword evidence="7" id="KW-0143">Chaperone</keyword>
<dbReference type="InterPro" id="IPR018704">
    <property type="entry name" value="SecYEG/CpoB_TPR"/>
</dbReference>
<feature type="domain" description="Ancillary SecYEG translocon subunit/Cell division coordinator CpoB TPR" evidence="10">
    <location>
        <begin position="14"/>
        <end position="206"/>
    </location>
</feature>
<keyword evidence="3" id="KW-1003">Cell membrane</keyword>
<protein>
    <submittedName>
        <fullName evidence="11">Tetratricopeptide repeat protein</fullName>
    </submittedName>
</protein>
<dbReference type="GO" id="GO:0005886">
    <property type="term" value="C:plasma membrane"/>
    <property type="evidence" value="ECO:0007669"/>
    <property type="project" value="UniProtKB-SubCell"/>
</dbReference>
<evidence type="ECO:0000256" key="2">
    <source>
        <dbReference type="ARBA" id="ARBA00004236"/>
    </source>
</evidence>
<evidence type="ECO:0000313" key="12">
    <source>
        <dbReference type="Proteomes" id="UP001239782"/>
    </source>
</evidence>
<accession>A0AA51RWG8</accession>
<evidence type="ECO:0000256" key="7">
    <source>
        <dbReference type="ARBA" id="ARBA00023186"/>
    </source>
</evidence>
<evidence type="ECO:0000256" key="4">
    <source>
        <dbReference type="ARBA" id="ARBA00022692"/>
    </source>
</evidence>
<evidence type="ECO:0000256" key="9">
    <source>
        <dbReference type="SAM" id="Phobius"/>
    </source>
</evidence>
<reference evidence="11 12" key="1">
    <citation type="submission" date="2023-08" db="EMBL/GenBank/DDBJ databases">
        <title>Pleionea litopenaei sp. nov., isolated from stomach of juvenile Litopenaeus vannamei.</title>
        <authorList>
            <person name="Rho A.M."/>
            <person name="Hwang C.Y."/>
        </authorList>
    </citation>
    <scope>NUCLEOTIDE SEQUENCE [LARGE SCALE GENOMIC DNA]</scope>
    <source>
        <strain evidence="11 12">HL-JVS1</strain>
    </source>
</reference>